<keyword evidence="1" id="KW-1133">Transmembrane helix</keyword>
<sequence length="228" mass="26066">MNGEGSQLTTWIALLVIGAGVVLFLVFSRRFIKNRQEGQALLKGLGFVPASPDRALEERFSNLYRNRYAFFRELYQRRLPDGILYIFSLYNPDGVIVSRGIAIISGNLSLPSLKIFPKIDPNQFGLGSLANQIIERVVSTVDEKVELPEFPEFNKKYQLFSGDQEGVRRFFNDRIADYFSRTAFFTILAEGDMFVIEDYSPSSDKNDLSLLSQNIRQAIEILNLFQRK</sequence>
<organism evidence="2 3">
    <name type="scientific">Bellilinea caldifistulae</name>
    <dbReference type="NCBI Taxonomy" id="360411"/>
    <lineage>
        <taxon>Bacteria</taxon>
        <taxon>Bacillati</taxon>
        <taxon>Chloroflexota</taxon>
        <taxon>Anaerolineae</taxon>
        <taxon>Anaerolineales</taxon>
        <taxon>Anaerolineaceae</taxon>
        <taxon>Bellilinea</taxon>
    </lineage>
</organism>
<evidence type="ECO:0008006" key="4">
    <source>
        <dbReference type="Google" id="ProtNLM"/>
    </source>
</evidence>
<keyword evidence="1" id="KW-0472">Membrane</keyword>
<protein>
    <recommendedName>
        <fullName evidence="4">DUF3137 domain-containing protein</fullName>
    </recommendedName>
</protein>
<evidence type="ECO:0000313" key="2">
    <source>
        <dbReference type="EMBL" id="KPL77578.1"/>
    </source>
</evidence>
<evidence type="ECO:0000313" key="3">
    <source>
        <dbReference type="Proteomes" id="UP000050514"/>
    </source>
</evidence>
<gene>
    <name evidence="2" type="ORF">AC812_03320</name>
</gene>
<comment type="caution">
    <text evidence="2">The sequence shown here is derived from an EMBL/GenBank/DDBJ whole genome shotgun (WGS) entry which is preliminary data.</text>
</comment>
<dbReference type="STRING" id="360411.AC812_03320"/>
<dbReference type="RefSeq" id="WP_061913650.1">
    <property type="nucleotide sequence ID" value="NZ_DF967971.1"/>
</dbReference>
<evidence type="ECO:0000256" key="1">
    <source>
        <dbReference type="SAM" id="Phobius"/>
    </source>
</evidence>
<dbReference type="AlphaFoldDB" id="A0A0N8GNA8"/>
<dbReference type="Proteomes" id="UP000050514">
    <property type="component" value="Unassembled WGS sequence"/>
</dbReference>
<proteinExistence type="predicted"/>
<keyword evidence="3" id="KW-1185">Reference proteome</keyword>
<keyword evidence="1" id="KW-0812">Transmembrane</keyword>
<name>A0A0N8GNA8_9CHLR</name>
<accession>A0A0N8GNA8</accession>
<feature type="transmembrane region" description="Helical" evidence="1">
    <location>
        <begin position="6"/>
        <end position="27"/>
    </location>
</feature>
<dbReference type="EMBL" id="LGHJ01000009">
    <property type="protein sequence ID" value="KPL77578.1"/>
    <property type="molecule type" value="Genomic_DNA"/>
</dbReference>
<reference evidence="2 3" key="1">
    <citation type="submission" date="2015-07" db="EMBL/GenBank/DDBJ databases">
        <title>Draft genome of Bellilinea caldifistulae DSM 17877.</title>
        <authorList>
            <person name="Hemp J."/>
            <person name="Ward L.M."/>
            <person name="Pace L.A."/>
            <person name="Fischer W.W."/>
        </authorList>
    </citation>
    <scope>NUCLEOTIDE SEQUENCE [LARGE SCALE GENOMIC DNA]</scope>
    <source>
        <strain evidence="2 3">GOMI-1</strain>
    </source>
</reference>